<name>A0A8J3EWM8_9BIFI</name>
<sequence>MGKRITLQRVSCLVLGLLLGLIAALSEAVAVDNAIQFNMRLPFHILFYAALGIAFIHFGRKAVLHVVSGTARGRGDVDSDIDDAAATADGAHTTTSHLRGCFSRIQRAIRAMLCNTTRKGFITSWAVLWLAWVPYIILLYPGIIWFDTLTQLLQMHGLPNVISSGQITDHHPVFDSLIFNAFVQLGNVMHSGNFGVFLYTLVQSLVTTCAVTCMLKTWYNAGASLSLLTWLYVIIALVPFIPIFSIGMVKDSLFIPVFLLFFTHCSLIICKKIKLSKWLVYAVIFESILMVLTKKTGIYIIALTAVIALLAIHGKQIKALMAGILASAVLVQVVLVALIFPAFHIAPGGKQEMLVVPFMQAARVVTTVSNVDPDFKKAVTDLLGDDVASRYVQFNGDYIKGNSWNSEKQAHLQAFMQQWTRGITLYPKAYLEAWLGMESSWFTLPHTQLPQEWKNAYLMQVYAEGTTFDASSQQFEEFARAADLGLSNNDKRFARLLQDIILWINGTALGSTLFSRALWTTWITVLLFSFVFVSWGNKRQRLTYGVAIIPFIVSYLFLWVTSNSGSIEAMRYAMSVVFGIPVVLCLLSVLVQERETVKRACE</sequence>
<feature type="transmembrane region" description="Helical" evidence="1">
    <location>
        <begin position="320"/>
        <end position="343"/>
    </location>
</feature>
<keyword evidence="3" id="KW-1185">Reference proteome</keyword>
<evidence type="ECO:0008006" key="4">
    <source>
        <dbReference type="Google" id="ProtNLM"/>
    </source>
</evidence>
<dbReference type="EMBL" id="BMDH01000002">
    <property type="protein sequence ID" value="GGI14195.1"/>
    <property type="molecule type" value="Genomic_DNA"/>
</dbReference>
<evidence type="ECO:0000313" key="2">
    <source>
        <dbReference type="EMBL" id="GGI14195.1"/>
    </source>
</evidence>
<dbReference type="RefSeq" id="WP_188355138.1">
    <property type="nucleotide sequence ID" value="NZ_BMDH01000002.1"/>
</dbReference>
<dbReference type="InterPro" id="IPR046062">
    <property type="entry name" value="DUF6020"/>
</dbReference>
<reference evidence="2" key="1">
    <citation type="journal article" date="2014" name="Int. J. Syst. Evol. Microbiol.">
        <title>Complete genome sequence of Corynebacterium casei LMG S-19264T (=DSM 44701T), isolated from a smear-ripened cheese.</title>
        <authorList>
            <consortium name="US DOE Joint Genome Institute (JGI-PGF)"/>
            <person name="Walter F."/>
            <person name="Albersmeier A."/>
            <person name="Kalinowski J."/>
            <person name="Ruckert C."/>
        </authorList>
    </citation>
    <scope>NUCLEOTIDE SEQUENCE</scope>
    <source>
        <strain evidence="2">CCM 8606</strain>
    </source>
</reference>
<evidence type="ECO:0000313" key="3">
    <source>
        <dbReference type="Proteomes" id="UP000619536"/>
    </source>
</evidence>
<feature type="transmembrane region" description="Helical" evidence="1">
    <location>
        <begin position="296"/>
        <end position="314"/>
    </location>
</feature>
<accession>A0A8J3EWM8</accession>
<evidence type="ECO:0000256" key="1">
    <source>
        <dbReference type="SAM" id="Phobius"/>
    </source>
</evidence>
<dbReference type="AlphaFoldDB" id="A0A8J3EWM8"/>
<keyword evidence="1" id="KW-1133">Transmembrane helix</keyword>
<protein>
    <recommendedName>
        <fullName evidence="4">Sortase B cell surface sorting signal</fullName>
    </recommendedName>
</protein>
<dbReference type="Pfam" id="PF19484">
    <property type="entry name" value="DUF6020"/>
    <property type="match status" value="1"/>
</dbReference>
<feature type="transmembrane region" description="Helical" evidence="1">
    <location>
        <begin position="542"/>
        <end position="560"/>
    </location>
</feature>
<keyword evidence="1" id="KW-0472">Membrane</keyword>
<feature type="transmembrane region" description="Helical" evidence="1">
    <location>
        <begin position="572"/>
        <end position="591"/>
    </location>
</feature>
<proteinExistence type="predicted"/>
<reference evidence="2" key="2">
    <citation type="submission" date="2020-09" db="EMBL/GenBank/DDBJ databases">
        <authorList>
            <person name="Sun Q."/>
            <person name="Sedlacek I."/>
        </authorList>
    </citation>
    <scope>NUCLEOTIDE SEQUENCE</scope>
    <source>
        <strain evidence="2">CCM 8606</strain>
    </source>
</reference>
<feature type="transmembrane region" description="Helical" evidence="1">
    <location>
        <begin position="517"/>
        <end position="535"/>
    </location>
</feature>
<feature type="transmembrane region" description="Helical" evidence="1">
    <location>
        <begin position="40"/>
        <end position="58"/>
    </location>
</feature>
<feature type="transmembrane region" description="Helical" evidence="1">
    <location>
        <begin position="253"/>
        <end position="270"/>
    </location>
</feature>
<dbReference type="Proteomes" id="UP000619536">
    <property type="component" value="Unassembled WGS sequence"/>
</dbReference>
<gene>
    <name evidence="2" type="ORF">GCM10007377_09720</name>
</gene>
<feature type="transmembrane region" description="Helical" evidence="1">
    <location>
        <begin position="125"/>
        <end position="146"/>
    </location>
</feature>
<keyword evidence="1" id="KW-0812">Transmembrane</keyword>
<organism evidence="2 3">
    <name type="scientific">Galliscardovia ingluviei</name>
    <dbReference type="NCBI Taxonomy" id="1769422"/>
    <lineage>
        <taxon>Bacteria</taxon>
        <taxon>Bacillati</taxon>
        <taxon>Actinomycetota</taxon>
        <taxon>Actinomycetes</taxon>
        <taxon>Bifidobacteriales</taxon>
        <taxon>Bifidobacteriaceae</taxon>
        <taxon>Galliscardovia</taxon>
    </lineage>
</organism>
<feature type="transmembrane region" description="Helical" evidence="1">
    <location>
        <begin position="227"/>
        <end position="247"/>
    </location>
</feature>
<feature type="transmembrane region" description="Helical" evidence="1">
    <location>
        <begin position="196"/>
        <end position="215"/>
    </location>
</feature>
<comment type="caution">
    <text evidence="2">The sequence shown here is derived from an EMBL/GenBank/DDBJ whole genome shotgun (WGS) entry which is preliminary data.</text>
</comment>